<dbReference type="CDD" id="cd00038">
    <property type="entry name" value="CAP_ED"/>
    <property type="match status" value="1"/>
</dbReference>
<gene>
    <name evidence="5" type="ORF">JAO75_15575</name>
</gene>
<dbReference type="Proteomes" id="UP000620670">
    <property type="component" value="Unassembled WGS sequence"/>
</dbReference>
<dbReference type="CDD" id="cd00092">
    <property type="entry name" value="HTH_CRP"/>
    <property type="match status" value="1"/>
</dbReference>
<dbReference type="InterPro" id="IPR012318">
    <property type="entry name" value="HTH_CRP"/>
</dbReference>
<keyword evidence="1" id="KW-0805">Transcription regulation</keyword>
<dbReference type="InterPro" id="IPR036390">
    <property type="entry name" value="WH_DNA-bd_sf"/>
</dbReference>
<evidence type="ECO:0000259" key="4">
    <source>
        <dbReference type="PROSITE" id="PS51063"/>
    </source>
</evidence>
<comment type="caution">
    <text evidence="5">The sequence shown here is derived from an EMBL/GenBank/DDBJ whole genome shotgun (WGS) entry which is preliminary data.</text>
</comment>
<dbReference type="Pfam" id="PF00027">
    <property type="entry name" value="cNMP_binding"/>
    <property type="match status" value="1"/>
</dbReference>
<evidence type="ECO:0000256" key="1">
    <source>
        <dbReference type="ARBA" id="ARBA00023015"/>
    </source>
</evidence>
<dbReference type="InterPro" id="IPR018490">
    <property type="entry name" value="cNMP-bd_dom_sf"/>
</dbReference>
<organism evidence="5 6">
    <name type="scientific">Microvirga splendida</name>
    <dbReference type="NCBI Taxonomy" id="2795727"/>
    <lineage>
        <taxon>Bacteria</taxon>
        <taxon>Pseudomonadati</taxon>
        <taxon>Pseudomonadota</taxon>
        <taxon>Alphaproteobacteria</taxon>
        <taxon>Hyphomicrobiales</taxon>
        <taxon>Methylobacteriaceae</taxon>
        <taxon>Microvirga</taxon>
    </lineage>
</organism>
<name>A0ABS0Y4L5_9HYPH</name>
<dbReference type="InterPro" id="IPR000595">
    <property type="entry name" value="cNMP-bd_dom"/>
</dbReference>
<keyword evidence="6" id="KW-1185">Reference proteome</keyword>
<reference evidence="6" key="1">
    <citation type="submission" date="2020-12" db="EMBL/GenBank/DDBJ databases">
        <title>Hymenobacter sp.</title>
        <authorList>
            <person name="Kim M.K."/>
        </authorList>
    </citation>
    <scope>NUCLEOTIDE SEQUENCE [LARGE SCALE GENOMIC DNA]</scope>
    <source>
        <strain evidence="6">BT325</strain>
    </source>
</reference>
<dbReference type="SUPFAM" id="SSF46785">
    <property type="entry name" value="Winged helix' DNA-binding domain"/>
    <property type="match status" value="1"/>
</dbReference>
<evidence type="ECO:0000256" key="3">
    <source>
        <dbReference type="ARBA" id="ARBA00023163"/>
    </source>
</evidence>
<evidence type="ECO:0000256" key="2">
    <source>
        <dbReference type="ARBA" id="ARBA00023125"/>
    </source>
</evidence>
<dbReference type="PRINTS" id="PR00034">
    <property type="entry name" value="HTHCRP"/>
</dbReference>
<dbReference type="InterPro" id="IPR036388">
    <property type="entry name" value="WH-like_DNA-bd_sf"/>
</dbReference>
<dbReference type="Gene3D" id="2.60.120.10">
    <property type="entry name" value="Jelly Rolls"/>
    <property type="match status" value="1"/>
</dbReference>
<protein>
    <submittedName>
        <fullName evidence="5">Crp/Fnr family transcriptional regulator</fullName>
    </submittedName>
</protein>
<sequence length="240" mass="26408">MSPELNNTALAEPVGCLCPDPRAWRLEDLPCTLETEDESRSFLIRQGGRRTVGPNEAIFAGGPTESRCFRVLEGVVRLVTFFPDGARQIVRFAFPGAYFGLTHAERFLTAEAVSPVVLLEFDAGKLQRLGECNPLLGRQLANVLRASASEALDHVGLLGRKDARKRLALFLRFLHQNIGLGDIVTVPMSRSDIADFVGLKIETVSRAFGYLRRRHLIEDVGRGVLRLDLAGLDLLIDGEG</sequence>
<evidence type="ECO:0000313" key="6">
    <source>
        <dbReference type="Proteomes" id="UP000620670"/>
    </source>
</evidence>
<dbReference type="SUPFAM" id="SSF51206">
    <property type="entry name" value="cAMP-binding domain-like"/>
    <property type="match status" value="1"/>
</dbReference>
<dbReference type="EMBL" id="JAELXT010000017">
    <property type="protein sequence ID" value="MBJ6126828.1"/>
    <property type="molecule type" value="Genomic_DNA"/>
</dbReference>
<dbReference type="PROSITE" id="PS51063">
    <property type="entry name" value="HTH_CRP_2"/>
    <property type="match status" value="1"/>
</dbReference>
<keyword evidence="2" id="KW-0238">DNA-binding</keyword>
<keyword evidence="3" id="KW-0804">Transcription</keyword>
<dbReference type="InterPro" id="IPR014710">
    <property type="entry name" value="RmlC-like_jellyroll"/>
</dbReference>
<dbReference type="SMART" id="SM00419">
    <property type="entry name" value="HTH_CRP"/>
    <property type="match status" value="1"/>
</dbReference>
<dbReference type="Pfam" id="PF13545">
    <property type="entry name" value="HTH_Crp_2"/>
    <property type="match status" value="1"/>
</dbReference>
<accession>A0ABS0Y4L5</accession>
<dbReference type="RefSeq" id="WP_199050059.1">
    <property type="nucleotide sequence ID" value="NZ_JAELXT010000017.1"/>
</dbReference>
<feature type="domain" description="HTH crp-type" evidence="4">
    <location>
        <begin position="161"/>
        <end position="230"/>
    </location>
</feature>
<dbReference type="Gene3D" id="1.10.10.10">
    <property type="entry name" value="Winged helix-like DNA-binding domain superfamily/Winged helix DNA-binding domain"/>
    <property type="match status" value="1"/>
</dbReference>
<evidence type="ECO:0000313" key="5">
    <source>
        <dbReference type="EMBL" id="MBJ6126828.1"/>
    </source>
</evidence>
<proteinExistence type="predicted"/>